<organism evidence="1 2">
    <name type="scientific">Microcystis aeruginosa NIES-2520</name>
    <dbReference type="NCBI Taxonomy" id="2303982"/>
    <lineage>
        <taxon>Bacteria</taxon>
        <taxon>Bacillati</taxon>
        <taxon>Cyanobacteriota</taxon>
        <taxon>Cyanophyceae</taxon>
        <taxon>Oscillatoriophycideae</taxon>
        <taxon>Chroococcales</taxon>
        <taxon>Microcystaceae</taxon>
        <taxon>Microcystis</taxon>
    </lineage>
</organism>
<name>A0A5A5RMW1_MICAE</name>
<dbReference type="AlphaFoldDB" id="A0A5A5RMW1"/>
<gene>
    <name evidence="1" type="ORF">MiTe_04325</name>
</gene>
<evidence type="ECO:0000313" key="1">
    <source>
        <dbReference type="EMBL" id="GCA77470.1"/>
    </source>
</evidence>
<comment type="caution">
    <text evidence="1">The sequence shown here is derived from an EMBL/GenBank/DDBJ whole genome shotgun (WGS) entry which is preliminary data.</text>
</comment>
<evidence type="ECO:0000313" key="2">
    <source>
        <dbReference type="Proteomes" id="UP000324917"/>
    </source>
</evidence>
<reference evidence="1 2" key="1">
    <citation type="submission" date="2018-09" db="EMBL/GenBank/DDBJ databases">
        <title>Evolutionary history of phycoerythrin pigmentation in the water bloom-forming cyanobacterium Microcystis aeruginosa.</title>
        <authorList>
            <person name="Tanabe Y."/>
            <person name="Tanabe Y."/>
            <person name="Yamaguchi H."/>
        </authorList>
    </citation>
    <scope>NUCLEOTIDE SEQUENCE [LARGE SCALE GENOMIC DNA]</scope>
    <source>
        <strain evidence="1 2">NIES-2520</strain>
    </source>
</reference>
<proteinExistence type="predicted"/>
<sequence length="31" mass="3633">MAAHSFWHSLKITILKTTNITWEVGYLNPLF</sequence>
<dbReference type="EMBL" id="BHVP01000143">
    <property type="protein sequence ID" value="GCA77470.1"/>
    <property type="molecule type" value="Genomic_DNA"/>
</dbReference>
<dbReference type="Proteomes" id="UP000324917">
    <property type="component" value="Unassembled WGS sequence"/>
</dbReference>
<protein>
    <submittedName>
        <fullName evidence="1">Uncharacterized protein</fullName>
    </submittedName>
</protein>
<accession>A0A5A5RMW1</accession>